<feature type="domain" description="Outer membrane protein beta-barrel" evidence="2">
    <location>
        <begin position="18"/>
        <end position="189"/>
    </location>
</feature>
<evidence type="ECO:0000313" key="4">
    <source>
        <dbReference type="Proteomes" id="UP001163719"/>
    </source>
</evidence>
<dbReference type="Pfam" id="PF13568">
    <property type="entry name" value="OMP_b-brl_2"/>
    <property type="match status" value="1"/>
</dbReference>
<dbReference type="Gene3D" id="2.40.160.20">
    <property type="match status" value="1"/>
</dbReference>
<feature type="chain" id="PRO_5045996471" evidence="1">
    <location>
        <begin position="22"/>
        <end position="214"/>
    </location>
</feature>
<evidence type="ECO:0000313" key="3">
    <source>
        <dbReference type="EMBL" id="MCW3161838.1"/>
    </source>
</evidence>
<evidence type="ECO:0000256" key="1">
    <source>
        <dbReference type="SAM" id="SignalP"/>
    </source>
</evidence>
<proteinExistence type="predicted"/>
<dbReference type="InterPro" id="IPR011250">
    <property type="entry name" value="OMP/PagP_B-barrel"/>
</dbReference>
<keyword evidence="4" id="KW-1185">Reference proteome</keyword>
<comment type="caution">
    <text evidence="3">The sequence shown here is derived from an EMBL/GenBank/DDBJ whole genome shotgun (WGS) entry which is preliminary data.</text>
</comment>
<dbReference type="InterPro" id="IPR025665">
    <property type="entry name" value="Beta-barrel_OMP_2"/>
</dbReference>
<sequence>MKKLLLTAVIAVMGVSMNAQSFNFGLKAGYSLSTLNAKNSDYKYDSKSSFYAGALAEYKVSSKFALQAELLYSQLGGESKYTESEAGVTYAESDNIKLGNLQIPVSAKYYATEKLAFGVGVNFGIITSAKNEYSRSLSGGGYSESENGKEDIKNNVQKLNLAPFIGAEYTFYKGLFADARYNLGVSNLIKNAEGNEKLTNGFFQIGLGYKFGGK</sequence>
<name>A0ABT3HPX6_9FLAO</name>
<accession>A0ABT3HPX6</accession>
<dbReference type="EMBL" id="JAPDHV010000004">
    <property type="protein sequence ID" value="MCW3161838.1"/>
    <property type="molecule type" value="Genomic_DNA"/>
</dbReference>
<dbReference type="SUPFAM" id="SSF56925">
    <property type="entry name" value="OMPA-like"/>
    <property type="match status" value="1"/>
</dbReference>
<dbReference type="Proteomes" id="UP001163719">
    <property type="component" value="Unassembled WGS sequence"/>
</dbReference>
<gene>
    <name evidence="3" type="ORF">OH806_11240</name>
</gene>
<protein>
    <submittedName>
        <fullName evidence="3">PorT family protein</fullName>
    </submittedName>
</protein>
<evidence type="ECO:0000259" key="2">
    <source>
        <dbReference type="Pfam" id="PF13568"/>
    </source>
</evidence>
<keyword evidence="1" id="KW-0732">Signal</keyword>
<dbReference type="RefSeq" id="WP_264743778.1">
    <property type="nucleotide sequence ID" value="NZ_JAPDHV010000004.1"/>
</dbReference>
<reference evidence="3" key="1">
    <citation type="submission" date="2022-10" db="EMBL/GenBank/DDBJ databases">
        <title>Chryseobacterium babae sp. nov. isolated from the gut of the beetle Oryctes rhinoceros, and Chryseobacterium kimseyorum sp. nov., isolated from a stick insect rearing cage.</title>
        <authorList>
            <person name="Shelomi M."/>
            <person name="Han C.-J."/>
            <person name="Chen W.-M."/>
            <person name="Chen H.-K."/>
            <person name="Liaw S.-J."/>
            <person name="Muhle E."/>
            <person name="Clermont D."/>
        </authorList>
    </citation>
    <scope>NUCLEOTIDE SEQUENCE</scope>
    <source>
        <strain evidence="3">WLa1L2M3</strain>
    </source>
</reference>
<feature type="signal peptide" evidence="1">
    <location>
        <begin position="1"/>
        <end position="21"/>
    </location>
</feature>
<organism evidence="3 4">
    <name type="scientific">Chryseobacterium oryctis</name>
    <dbReference type="NCBI Taxonomy" id="2952618"/>
    <lineage>
        <taxon>Bacteria</taxon>
        <taxon>Pseudomonadati</taxon>
        <taxon>Bacteroidota</taxon>
        <taxon>Flavobacteriia</taxon>
        <taxon>Flavobacteriales</taxon>
        <taxon>Weeksellaceae</taxon>
        <taxon>Chryseobacterium group</taxon>
        <taxon>Chryseobacterium</taxon>
    </lineage>
</organism>